<dbReference type="Gene3D" id="1.10.443.10">
    <property type="entry name" value="Intergrase catalytic core"/>
    <property type="match status" value="1"/>
</dbReference>
<dbReference type="Pfam" id="PF00589">
    <property type="entry name" value="Phage_integrase"/>
    <property type="match status" value="1"/>
</dbReference>
<dbReference type="InterPro" id="IPR053876">
    <property type="entry name" value="Phage_int_M"/>
</dbReference>
<feature type="domain" description="Tyr recombinase" evidence="6">
    <location>
        <begin position="204"/>
        <end position="387"/>
    </location>
</feature>
<dbReference type="InterPro" id="IPR002104">
    <property type="entry name" value="Integrase_catalytic"/>
</dbReference>
<sequence>MARTLHKLSDVAVKAAKKPGRLSDGGGLYLNISSTGSKSWLFMWVVEGKRREMGLGSYPAVPLAKARTNSGKYREAIADGRDPIVEKAKEAEPTFGECADRFIESIKAEWRNDKHEYQWRQTLGDSYCQLLRSKRVSQITTEDVLKVLTPVWTAKSETASRLRGRIERVLEYAKVKGWRSGENPAAWRGNLRNLLPRRQKLQRGHQPAMLYGDVPAFMVRLRSLKAMAARALEFTILTAARSGETLGAKWQEIDFDRKVWTVPAERMKGGETHVVALSSVAVDLLQRLQEVHTGGDFIFAGNPRPGNKQDAEHGRPLSNMAMMMLLRRMKFTDITVHGFRSAFRDWAGDVTSFPRDVAEAALAHKVGNEVERAYRRSDALEKRRKLMQAWADYLAASKSGNVSKLSDARKARAS</sequence>
<dbReference type="PROSITE" id="PS51900">
    <property type="entry name" value="CB"/>
    <property type="match status" value="1"/>
</dbReference>
<dbReference type="RefSeq" id="WP_080918730.1">
    <property type="nucleotide sequence ID" value="NZ_MDET01000007.1"/>
</dbReference>
<comment type="caution">
    <text evidence="8">The sequence shown here is derived from an EMBL/GenBank/DDBJ whole genome shotgun (WGS) entry which is preliminary data.</text>
</comment>
<evidence type="ECO:0000256" key="1">
    <source>
        <dbReference type="ARBA" id="ARBA00008857"/>
    </source>
</evidence>
<dbReference type="AlphaFoldDB" id="A0A1V8RTD8"/>
<dbReference type="InterPro" id="IPR010998">
    <property type="entry name" value="Integrase_recombinase_N"/>
</dbReference>
<dbReference type="InterPro" id="IPR044068">
    <property type="entry name" value="CB"/>
</dbReference>
<dbReference type="Gene3D" id="1.10.150.130">
    <property type="match status" value="1"/>
</dbReference>
<dbReference type="Gene3D" id="3.30.160.390">
    <property type="entry name" value="Integrase, DNA-binding domain"/>
    <property type="match status" value="1"/>
</dbReference>
<reference evidence="8 9" key="1">
    <citation type="journal article" date="2016" name="Int. J. Syst. Evol. Microbiol.">
        <title>Pseudaminobacter manganicus sp. nov., isolated from sludge of a manganese mine.</title>
        <authorList>
            <person name="Li J."/>
            <person name="Huang J."/>
            <person name="Liao S."/>
            <person name="Wang G."/>
        </authorList>
    </citation>
    <scope>NUCLEOTIDE SEQUENCE [LARGE SCALE GENOMIC DNA]</scope>
    <source>
        <strain evidence="8 9">JH-7</strain>
    </source>
</reference>
<dbReference type="PANTHER" id="PTHR30629">
    <property type="entry name" value="PROPHAGE INTEGRASE"/>
    <property type="match status" value="1"/>
</dbReference>
<dbReference type="PROSITE" id="PS51898">
    <property type="entry name" value="TYR_RECOMBINASE"/>
    <property type="match status" value="1"/>
</dbReference>
<keyword evidence="9" id="KW-1185">Reference proteome</keyword>
<evidence type="ECO:0000259" key="7">
    <source>
        <dbReference type="PROSITE" id="PS51900"/>
    </source>
</evidence>
<dbReference type="SUPFAM" id="SSF56349">
    <property type="entry name" value="DNA breaking-rejoining enzymes"/>
    <property type="match status" value="1"/>
</dbReference>
<keyword evidence="3 5" id="KW-0238">DNA-binding</keyword>
<evidence type="ECO:0000256" key="3">
    <source>
        <dbReference type="ARBA" id="ARBA00023125"/>
    </source>
</evidence>
<comment type="similarity">
    <text evidence="1">Belongs to the 'phage' integrase family.</text>
</comment>
<proteinExistence type="inferred from homology"/>
<evidence type="ECO:0000313" key="8">
    <source>
        <dbReference type="EMBL" id="OQM76466.1"/>
    </source>
</evidence>
<dbReference type="GO" id="GO:0006310">
    <property type="term" value="P:DNA recombination"/>
    <property type="evidence" value="ECO:0007669"/>
    <property type="project" value="UniProtKB-KW"/>
</dbReference>
<dbReference type="GO" id="GO:0003677">
    <property type="term" value="F:DNA binding"/>
    <property type="evidence" value="ECO:0007669"/>
    <property type="project" value="UniProtKB-UniRule"/>
</dbReference>
<dbReference type="InterPro" id="IPR013762">
    <property type="entry name" value="Integrase-like_cat_sf"/>
</dbReference>
<name>A0A1V8RTD8_9HYPH</name>
<dbReference type="PANTHER" id="PTHR30629:SF2">
    <property type="entry name" value="PROPHAGE INTEGRASE INTS-RELATED"/>
    <property type="match status" value="1"/>
</dbReference>
<evidence type="ECO:0000256" key="2">
    <source>
        <dbReference type="ARBA" id="ARBA00022908"/>
    </source>
</evidence>
<evidence type="ECO:0000256" key="5">
    <source>
        <dbReference type="PROSITE-ProRule" id="PRU01248"/>
    </source>
</evidence>
<gene>
    <name evidence="8" type="ORF">BFN67_13850</name>
</gene>
<accession>A0A1V8RTD8</accession>
<dbReference type="EMBL" id="MDET01000007">
    <property type="protein sequence ID" value="OQM76466.1"/>
    <property type="molecule type" value="Genomic_DNA"/>
</dbReference>
<keyword evidence="4" id="KW-0233">DNA recombination</keyword>
<dbReference type="GO" id="GO:0015074">
    <property type="term" value="P:DNA integration"/>
    <property type="evidence" value="ECO:0007669"/>
    <property type="project" value="UniProtKB-KW"/>
</dbReference>
<keyword evidence="2" id="KW-0229">DNA integration</keyword>
<dbReference type="InterPro" id="IPR038488">
    <property type="entry name" value="Integrase_DNA-bd_sf"/>
</dbReference>
<dbReference type="InterPro" id="IPR011010">
    <property type="entry name" value="DNA_brk_join_enz"/>
</dbReference>
<evidence type="ECO:0000259" key="6">
    <source>
        <dbReference type="PROSITE" id="PS51898"/>
    </source>
</evidence>
<evidence type="ECO:0000256" key="4">
    <source>
        <dbReference type="ARBA" id="ARBA00023172"/>
    </source>
</evidence>
<dbReference type="Proteomes" id="UP000191905">
    <property type="component" value="Unassembled WGS sequence"/>
</dbReference>
<dbReference type="InterPro" id="IPR025166">
    <property type="entry name" value="Integrase_DNA_bind_dom"/>
</dbReference>
<dbReference type="STRING" id="1873176.BFN67_13850"/>
<dbReference type="Pfam" id="PF22022">
    <property type="entry name" value="Phage_int_M"/>
    <property type="match status" value="1"/>
</dbReference>
<dbReference type="InterPro" id="IPR050808">
    <property type="entry name" value="Phage_Integrase"/>
</dbReference>
<protein>
    <submittedName>
        <fullName evidence="8">Integrase</fullName>
    </submittedName>
</protein>
<dbReference type="CDD" id="cd00801">
    <property type="entry name" value="INT_P4_C"/>
    <property type="match status" value="1"/>
</dbReference>
<evidence type="ECO:0000313" key="9">
    <source>
        <dbReference type="Proteomes" id="UP000191905"/>
    </source>
</evidence>
<dbReference type="Pfam" id="PF13356">
    <property type="entry name" value="Arm-DNA-bind_3"/>
    <property type="match status" value="1"/>
</dbReference>
<organism evidence="8 9">
    <name type="scientific">Manganibacter manganicus</name>
    <dbReference type="NCBI Taxonomy" id="1873176"/>
    <lineage>
        <taxon>Bacteria</taxon>
        <taxon>Pseudomonadati</taxon>
        <taxon>Pseudomonadota</taxon>
        <taxon>Alphaproteobacteria</taxon>
        <taxon>Hyphomicrobiales</taxon>
        <taxon>Phyllobacteriaceae</taxon>
        <taxon>Manganibacter</taxon>
    </lineage>
</organism>
<dbReference type="OrthoDB" id="9795573at2"/>
<feature type="domain" description="Core-binding (CB)" evidence="7">
    <location>
        <begin position="93"/>
        <end position="174"/>
    </location>
</feature>